<comment type="caution">
    <text evidence="1">The sequence shown here is derived from an EMBL/GenBank/DDBJ whole genome shotgun (WGS) entry which is preliminary data.</text>
</comment>
<reference evidence="2" key="1">
    <citation type="journal article" date="2019" name="Int. J. Syst. Evol. Microbiol.">
        <title>The Global Catalogue of Microorganisms (GCM) 10K type strain sequencing project: providing services to taxonomists for standard genome sequencing and annotation.</title>
        <authorList>
            <consortium name="The Broad Institute Genomics Platform"/>
            <consortium name="The Broad Institute Genome Sequencing Center for Infectious Disease"/>
            <person name="Wu L."/>
            <person name="Ma J."/>
        </authorList>
    </citation>
    <scope>NUCLEOTIDE SEQUENCE [LARGE SCALE GENOMIC DNA]</scope>
    <source>
        <strain evidence="2">JCM 16702</strain>
    </source>
</reference>
<evidence type="ECO:0000313" key="1">
    <source>
        <dbReference type="EMBL" id="GAA4099665.1"/>
    </source>
</evidence>
<proteinExistence type="predicted"/>
<evidence type="ECO:0008006" key="3">
    <source>
        <dbReference type="Google" id="ProtNLM"/>
    </source>
</evidence>
<organism evidence="1 2">
    <name type="scientific">Actinomadura miaoliensis</name>
    <dbReference type="NCBI Taxonomy" id="430685"/>
    <lineage>
        <taxon>Bacteria</taxon>
        <taxon>Bacillati</taxon>
        <taxon>Actinomycetota</taxon>
        <taxon>Actinomycetes</taxon>
        <taxon>Streptosporangiales</taxon>
        <taxon>Thermomonosporaceae</taxon>
        <taxon>Actinomadura</taxon>
    </lineage>
</organism>
<name>A0ABP7WY52_9ACTN</name>
<accession>A0ABP7WY52</accession>
<gene>
    <name evidence="1" type="ORF">GCM10022214_75940</name>
</gene>
<protein>
    <recommendedName>
        <fullName evidence="3">DUF4352 domain-containing protein</fullName>
    </recommendedName>
</protein>
<dbReference type="Proteomes" id="UP001500683">
    <property type="component" value="Unassembled WGS sequence"/>
</dbReference>
<keyword evidence="2" id="KW-1185">Reference proteome</keyword>
<evidence type="ECO:0000313" key="2">
    <source>
        <dbReference type="Proteomes" id="UP001500683"/>
    </source>
</evidence>
<sequence length="180" mass="19019">MSAAGAAAVLVSVLWLTGGLRETPQEPVKAPGRPIDQGWFDVTVRDARIVNVRPPFGNAPQRRLEVRLRVVNKGKETASLGLSGFGQGVAARAANGKWVKPEDVEGTAAGSATAVVQPGLPVEAAARWPLGPREAPAAFTVGLRKWEFGTGFTDTSFRWRVELEDDAGLAGRLTLPVAPS</sequence>
<dbReference type="EMBL" id="BAAAZG010000059">
    <property type="protein sequence ID" value="GAA4099665.1"/>
    <property type="molecule type" value="Genomic_DNA"/>
</dbReference>